<dbReference type="EnsemblPlants" id="AVESA.00010b.r2.1CG0086240.1">
    <property type="protein sequence ID" value="AVESA.00010b.r2.1CG0086240.1.CDS"/>
    <property type="gene ID" value="AVESA.00010b.r2.1CG0086240"/>
</dbReference>
<organism evidence="1 2">
    <name type="scientific">Avena sativa</name>
    <name type="common">Oat</name>
    <dbReference type="NCBI Taxonomy" id="4498"/>
    <lineage>
        <taxon>Eukaryota</taxon>
        <taxon>Viridiplantae</taxon>
        <taxon>Streptophyta</taxon>
        <taxon>Embryophyta</taxon>
        <taxon>Tracheophyta</taxon>
        <taxon>Spermatophyta</taxon>
        <taxon>Magnoliopsida</taxon>
        <taxon>Liliopsida</taxon>
        <taxon>Poales</taxon>
        <taxon>Poaceae</taxon>
        <taxon>BOP clade</taxon>
        <taxon>Pooideae</taxon>
        <taxon>Poodae</taxon>
        <taxon>Poeae</taxon>
        <taxon>Poeae Chloroplast Group 1 (Aveneae type)</taxon>
        <taxon>Aveninae</taxon>
        <taxon>Avena</taxon>
    </lineage>
</organism>
<name>A0ACD5TMM4_AVESA</name>
<proteinExistence type="predicted"/>
<keyword evidence="2" id="KW-1185">Reference proteome</keyword>
<reference evidence="1" key="2">
    <citation type="submission" date="2025-09" db="UniProtKB">
        <authorList>
            <consortium name="EnsemblPlants"/>
        </authorList>
    </citation>
    <scope>IDENTIFICATION</scope>
</reference>
<reference evidence="1" key="1">
    <citation type="submission" date="2021-05" db="EMBL/GenBank/DDBJ databases">
        <authorList>
            <person name="Scholz U."/>
            <person name="Mascher M."/>
            <person name="Fiebig A."/>
        </authorList>
    </citation>
    <scope>NUCLEOTIDE SEQUENCE [LARGE SCALE GENOMIC DNA]</scope>
</reference>
<evidence type="ECO:0000313" key="2">
    <source>
        <dbReference type="Proteomes" id="UP001732700"/>
    </source>
</evidence>
<dbReference type="Proteomes" id="UP001732700">
    <property type="component" value="Chromosome 1C"/>
</dbReference>
<protein>
    <submittedName>
        <fullName evidence="1">Uncharacterized protein</fullName>
    </submittedName>
</protein>
<accession>A0ACD5TMM4</accession>
<evidence type="ECO:0000313" key="1">
    <source>
        <dbReference type="EnsemblPlants" id="AVESA.00010b.r2.1CG0086240.1.CDS"/>
    </source>
</evidence>
<sequence>MPVSGTGSPGRAPPPVEGAHEEEEPGSPHEALDLGLSLGVGAAAREVPAPRLVQVGSSSSGEEEEEEEEEDAQGPSLPSCPVCMSAWSAEGEHRVSCIPCGHVYGRSCLERWLVQCGKKTATCPQCGKVFRQKHIINLYAPEIVVPNNDLEKQVLSLRDKNESLENQQKKLVEEIKEYKRQILLQQHLINKSSSKRQKMTGQLSNAAAMAESVASLRADGDSSGPCKFVPQNEFFLDGARVMGIDASSQIILASGRAAGVSVEHVLTKISMFSRQQTKVHLPPNTKALKDICIVPGGLAVFASLGKKLLLFSMTTNNVVLQYDLPAPGWSCSGVQNGANHIYAGLQNGMLLVFDTRQTKAPLHSLMGLSTHPVHTIHTVVDCSGFTKVISASSVGPCIWDVDGSENRPSLLTGTENQGVCISLACAPPSSDLIVATFRPKVELSGDGTSSQVAISQSPTLSSSGKLGCHALMRRASSTSFVKEQICNGSVSELRMSKSAIIPCSGNSQHLFAYGDESLHGVRTWQLPSFQAFTDLMPHRRPILDLRFAESSGGEKYLGCLSEEKLQVFGVTDH</sequence>